<dbReference type="Pfam" id="PF00501">
    <property type="entry name" value="AMP-binding"/>
    <property type="match status" value="1"/>
</dbReference>
<organism evidence="3 4">
    <name type="scientific">Diacronema lutheri</name>
    <name type="common">Unicellular marine alga</name>
    <name type="synonym">Monochrysis lutheri</name>
    <dbReference type="NCBI Taxonomy" id="2081491"/>
    <lineage>
        <taxon>Eukaryota</taxon>
        <taxon>Haptista</taxon>
        <taxon>Haptophyta</taxon>
        <taxon>Pavlovophyceae</taxon>
        <taxon>Pavlovales</taxon>
        <taxon>Pavlovaceae</taxon>
        <taxon>Diacronema</taxon>
    </lineage>
</organism>
<dbReference type="CDD" id="cd05930">
    <property type="entry name" value="A_NRPS"/>
    <property type="match status" value="1"/>
</dbReference>
<dbReference type="Gene3D" id="3.40.50.1820">
    <property type="entry name" value="alpha/beta hydrolase"/>
    <property type="match status" value="1"/>
</dbReference>
<dbReference type="PROSITE" id="PS00455">
    <property type="entry name" value="AMP_BINDING"/>
    <property type="match status" value="1"/>
</dbReference>
<dbReference type="GO" id="GO:0005737">
    <property type="term" value="C:cytoplasm"/>
    <property type="evidence" value="ECO:0007669"/>
    <property type="project" value="TreeGrafter"/>
</dbReference>
<dbReference type="Gene3D" id="3.30.300.30">
    <property type="match status" value="1"/>
</dbReference>
<keyword evidence="4" id="KW-1185">Reference proteome</keyword>
<gene>
    <name evidence="3" type="ORF">KFE25_000873</name>
</gene>
<dbReference type="InterPro" id="IPR020845">
    <property type="entry name" value="AMP-binding_CS"/>
</dbReference>
<dbReference type="InterPro" id="IPR029063">
    <property type="entry name" value="SAM-dependent_MTases_sf"/>
</dbReference>
<sequence>MKDSGNTFANEWSPACVPEAWKREGASKLAEAVGFGRTPGAAATASSTAGRPAYVWFPDARTEQRMSFEDAHVHAAALAVEIRAAAEASGALDSGTSFTVGLVLRRTAALPIAELAAFKAGATFVPCDPAWPESRIADILTEANVCAIVRDAGSSAVQLRALHDKEVLFIDVSSSAQIRRSSPGKDLDASELAQARGAVRAAIEAAGGTPPWPPPEVLYVMYTSGSTGKPKGCIVPSSGLWTHFRWAIDVQGLTADDIFVLKTTCAFDVSIHEMWVPLLLGCTSVVLEDGGQLDFDKLVATMRRGKVTFAHFVPSVLALFCDFVRPGDLPDLRQVVAIGEALLLSHRAKLSKSVGPGVQLINMYGPTEASVVVTWYDALDDAPGLTHGFPIGYVPCADVLMYVTDPTDPSKRMPTGEKGEVCIGGVQVAYGYLARPDLTADKFVPNPHGAPGLMYRTGDLGSVDADGCFQYYGRADRQVKIGGVRMELGEIEAVCLRIFPRLSNVAVEKVGDKLVGVAAPVPGQELPAAGEINALLASQLPGPYIPSEWLFRDALPLGTAGKVDHNKVAAWIAEQNKISTWGSIYDEMYFADQFQVQDLADNDPTMDWASYYDSFTGKMHARPTIEEWVHETVAEINERKPTSIIEMGCGKGMILFRTAAQPAVTRAIGADLSRLAIGHVERTWRSHFKAKNLGPAGHGKLSTYVRDASTFSGFADRAWSAVVINGVSLYFPSMAYQIEVLVNGLAKLADGGCFHLGDQRSLQHQRLFCVRKARHMTHGYADCKDAAFQEGEILKDKDRSYDHRVFYALRLRDALPRAAAVEIQLKRGKIMSEFTNYRYNVLVHVGPPAQHALPLEAVEPQLGARTAANGDGHAPVDGEARAHTAEAVATAMAQRAAAAGAAPLVVACRGIPNARLTADVLLVDGVRDAPAPSGAVGVGESGGVCPAELRAALSAALPQHHVVLTWSRDGIVDGMDAYAFPRAKMIAGLLAVEADAVEPCRDRLLSPTLDFESFVNKTPSMDETDTKHKDDGADAAAMREAHTMWDAGNRQDAVLRVIAAKIGLAPEAVLGEAARNKTFSDFGGNSFAAMVAIGALREAFNISMPVFELLTLSFAEFAASAVCKSDKPTTGDAAWVVERAPAFGPFRSVSDAQTPRLPTFVFFPMAGGSPKQYAQVYMALRRDVPHARCLLIQPPGREARMGEPNETDIDAYVEHICGALRPKLVGPGAIEGDVVFVGDSWGSLAAYTVAQRLREQVNFSPDHMVISGNASPTIASEHAGLGSFSDTPIAELSDADLEEFLKSSGVDEVGLAKSHSGSNGDKSASAEGSAIMEAMVAALRADCQLYEDFRRDPSSEPLLCNALVLRGTQDAVVKAPEMTGWADEFCGDEIAFVKVPDASHHIYVEQPDYVSQRLARLVADPSSHVSVNLSRVRGGTSSHTWTHESNNQENILEPPCPFVKGFDMDELSKFRANYRCYRIGSPWGSRGQVGALVDGFTENTVTYL</sequence>
<keyword evidence="1" id="KW-0436">Ligase</keyword>
<dbReference type="SUPFAM" id="SSF53335">
    <property type="entry name" value="S-adenosyl-L-methionine-dependent methyltransferases"/>
    <property type="match status" value="1"/>
</dbReference>
<dbReference type="Pfam" id="PF00550">
    <property type="entry name" value="PP-binding"/>
    <property type="match status" value="1"/>
</dbReference>
<dbReference type="InterPro" id="IPR020806">
    <property type="entry name" value="PKS_PP-bd"/>
</dbReference>
<dbReference type="InterPro" id="IPR029058">
    <property type="entry name" value="AB_hydrolase_fold"/>
</dbReference>
<dbReference type="PANTHER" id="PTHR45527:SF1">
    <property type="entry name" value="FATTY ACID SYNTHASE"/>
    <property type="match status" value="1"/>
</dbReference>
<dbReference type="GO" id="GO:0016874">
    <property type="term" value="F:ligase activity"/>
    <property type="evidence" value="ECO:0007669"/>
    <property type="project" value="UniProtKB-KW"/>
</dbReference>
<dbReference type="OMA" id="VLHDCKG"/>
<evidence type="ECO:0000259" key="2">
    <source>
        <dbReference type="PROSITE" id="PS50075"/>
    </source>
</evidence>
<dbReference type="InterPro" id="IPR045851">
    <property type="entry name" value="AMP-bd_C_sf"/>
</dbReference>
<proteinExistence type="predicted"/>
<dbReference type="GO" id="GO:0031177">
    <property type="term" value="F:phosphopantetheine binding"/>
    <property type="evidence" value="ECO:0007669"/>
    <property type="project" value="InterPro"/>
</dbReference>
<dbReference type="InterPro" id="IPR042099">
    <property type="entry name" value="ANL_N_sf"/>
</dbReference>
<name>A0A8J6CAF0_DIALT</name>
<accession>A0A8J6CAF0</accession>
<dbReference type="SUPFAM" id="SSF53474">
    <property type="entry name" value="alpha/beta-Hydrolases"/>
    <property type="match status" value="1"/>
</dbReference>
<dbReference type="OrthoDB" id="408177at2759"/>
<dbReference type="PROSITE" id="PS50075">
    <property type="entry name" value="CARRIER"/>
    <property type="match status" value="1"/>
</dbReference>
<dbReference type="InterPro" id="IPR001031">
    <property type="entry name" value="Thioesterase"/>
</dbReference>
<evidence type="ECO:0000313" key="3">
    <source>
        <dbReference type="EMBL" id="KAG8467557.1"/>
    </source>
</evidence>
<comment type="caution">
    <text evidence="3">The sequence shown here is derived from an EMBL/GenBank/DDBJ whole genome shotgun (WGS) entry which is preliminary data.</text>
</comment>
<dbReference type="Pfam" id="PF00975">
    <property type="entry name" value="Thioesterase"/>
    <property type="match status" value="1"/>
</dbReference>
<feature type="domain" description="Carrier" evidence="2">
    <location>
        <begin position="1048"/>
        <end position="1126"/>
    </location>
</feature>
<dbReference type="GO" id="GO:0043041">
    <property type="term" value="P:amino acid activation for nonribosomal peptide biosynthetic process"/>
    <property type="evidence" value="ECO:0007669"/>
    <property type="project" value="TreeGrafter"/>
</dbReference>
<reference evidence="3" key="1">
    <citation type="submission" date="2021-05" db="EMBL/GenBank/DDBJ databases">
        <title>The genome of the haptophyte Pavlova lutheri (Diacronema luteri, Pavlovales) - a model for lipid biosynthesis in eukaryotic algae.</title>
        <authorList>
            <person name="Hulatt C.J."/>
            <person name="Posewitz M.C."/>
        </authorList>
    </citation>
    <scope>NUCLEOTIDE SEQUENCE</scope>
    <source>
        <strain evidence="3">NIVA-4/92</strain>
    </source>
</reference>
<dbReference type="Gene3D" id="3.40.50.12780">
    <property type="entry name" value="N-terminal domain of ligase-like"/>
    <property type="match status" value="1"/>
</dbReference>
<dbReference type="GO" id="GO:0044550">
    <property type="term" value="P:secondary metabolite biosynthetic process"/>
    <property type="evidence" value="ECO:0007669"/>
    <property type="project" value="TreeGrafter"/>
</dbReference>
<dbReference type="SMART" id="SM00823">
    <property type="entry name" value="PKS_PP"/>
    <property type="match status" value="1"/>
</dbReference>
<evidence type="ECO:0000256" key="1">
    <source>
        <dbReference type="ARBA" id="ARBA00022598"/>
    </source>
</evidence>
<dbReference type="Proteomes" id="UP000751190">
    <property type="component" value="Unassembled WGS sequence"/>
</dbReference>
<evidence type="ECO:0000313" key="4">
    <source>
        <dbReference type="Proteomes" id="UP000751190"/>
    </source>
</evidence>
<dbReference type="PANTHER" id="PTHR45527">
    <property type="entry name" value="NONRIBOSOMAL PEPTIDE SYNTHETASE"/>
    <property type="match status" value="1"/>
</dbReference>
<dbReference type="Gene3D" id="3.40.50.150">
    <property type="entry name" value="Vaccinia Virus protein VP39"/>
    <property type="match status" value="1"/>
</dbReference>
<dbReference type="EMBL" id="JAGTXO010000006">
    <property type="protein sequence ID" value="KAG8467557.1"/>
    <property type="molecule type" value="Genomic_DNA"/>
</dbReference>
<dbReference type="InterPro" id="IPR000873">
    <property type="entry name" value="AMP-dep_synth/lig_dom"/>
</dbReference>
<dbReference type="SUPFAM" id="SSF56801">
    <property type="entry name" value="Acetyl-CoA synthetase-like"/>
    <property type="match status" value="1"/>
</dbReference>
<protein>
    <recommendedName>
        <fullName evidence="2">Carrier domain-containing protein</fullName>
    </recommendedName>
</protein>
<dbReference type="InterPro" id="IPR009081">
    <property type="entry name" value="PP-bd_ACP"/>
</dbReference>